<name>A0A4S8KL72_DENBC</name>
<protein>
    <submittedName>
        <fullName evidence="6">SURF6-domain-containing protein</fullName>
    </submittedName>
</protein>
<comment type="similarity">
    <text evidence="2">Belongs to the SURF6 family.</text>
</comment>
<dbReference type="OrthoDB" id="444809at2759"/>
<keyword evidence="7" id="KW-1185">Reference proteome</keyword>
<dbReference type="PANTHER" id="PTHR14369:SF0">
    <property type="entry name" value="SURFEIT LOCUS PROTEIN 6"/>
    <property type="match status" value="1"/>
</dbReference>
<organism evidence="6 7">
    <name type="scientific">Dendrothele bispora (strain CBS 962.96)</name>
    <dbReference type="NCBI Taxonomy" id="1314807"/>
    <lineage>
        <taxon>Eukaryota</taxon>
        <taxon>Fungi</taxon>
        <taxon>Dikarya</taxon>
        <taxon>Basidiomycota</taxon>
        <taxon>Agaricomycotina</taxon>
        <taxon>Agaricomycetes</taxon>
        <taxon>Agaricomycetidae</taxon>
        <taxon>Agaricales</taxon>
        <taxon>Agaricales incertae sedis</taxon>
        <taxon>Dendrothele</taxon>
    </lineage>
</organism>
<proteinExistence type="inferred from homology"/>
<dbReference type="GO" id="GO:0042273">
    <property type="term" value="P:ribosomal large subunit biogenesis"/>
    <property type="evidence" value="ECO:0007669"/>
    <property type="project" value="TreeGrafter"/>
</dbReference>
<reference evidence="6 7" key="1">
    <citation type="journal article" date="2019" name="Nat. Ecol. Evol.">
        <title>Megaphylogeny resolves global patterns of mushroom evolution.</title>
        <authorList>
            <person name="Varga T."/>
            <person name="Krizsan K."/>
            <person name="Foldi C."/>
            <person name="Dima B."/>
            <person name="Sanchez-Garcia M."/>
            <person name="Sanchez-Ramirez S."/>
            <person name="Szollosi G.J."/>
            <person name="Szarkandi J.G."/>
            <person name="Papp V."/>
            <person name="Albert L."/>
            <person name="Andreopoulos W."/>
            <person name="Angelini C."/>
            <person name="Antonin V."/>
            <person name="Barry K.W."/>
            <person name="Bougher N.L."/>
            <person name="Buchanan P."/>
            <person name="Buyck B."/>
            <person name="Bense V."/>
            <person name="Catcheside P."/>
            <person name="Chovatia M."/>
            <person name="Cooper J."/>
            <person name="Damon W."/>
            <person name="Desjardin D."/>
            <person name="Finy P."/>
            <person name="Geml J."/>
            <person name="Haridas S."/>
            <person name="Hughes K."/>
            <person name="Justo A."/>
            <person name="Karasinski D."/>
            <person name="Kautmanova I."/>
            <person name="Kiss B."/>
            <person name="Kocsube S."/>
            <person name="Kotiranta H."/>
            <person name="LaButti K.M."/>
            <person name="Lechner B.E."/>
            <person name="Liimatainen K."/>
            <person name="Lipzen A."/>
            <person name="Lukacs Z."/>
            <person name="Mihaltcheva S."/>
            <person name="Morgado L.N."/>
            <person name="Niskanen T."/>
            <person name="Noordeloos M.E."/>
            <person name="Ohm R.A."/>
            <person name="Ortiz-Santana B."/>
            <person name="Ovrebo C."/>
            <person name="Racz N."/>
            <person name="Riley R."/>
            <person name="Savchenko A."/>
            <person name="Shiryaev A."/>
            <person name="Soop K."/>
            <person name="Spirin V."/>
            <person name="Szebenyi C."/>
            <person name="Tomsovsky M."/>
            <person name="Tulloss R.E."/>
            <person name="Uehling J."/>
            <person name="Grigoriev I.V."/>
            <person name="Vagvolgyi C."/>
            <person name="Papp T."/>
            <person name="Martin F.M."/>
            <person name="Miettinen O."/>
            <person name="Hibbett D.S."/>
            <person name="Nagy L.G."/>
        </authorList>
    </citation>
    <scope>NUCLEOTIDE SEQUENCE [LARGE SCALE GENOMIC DNA]</scope>
    <source>
        <strain evidence="6 7">CBS 962.96</strain>
    </source>
</reference>
<dbReference type="Proteomes" id="UP000297245">
    <property type="component" value="Unassembled WGS sequence"/>
</dbReference>
<feature type="compositionally biased region" description="Polar residues" evidence="4">
    <location>
        <begin position="24"/>
        <end position="40"/>
    </location>
</feature>
<comment type="subcellular location">
    <subcellularLocation>
        <location evidence="1">Nucleus</location>
    </subcellularLocation>
</comment>
<feature type="compositionally biased region" description="Basic residues" evidence="4">
    <location>
        <begin position="128"/>
        <end position="139"/>
    </location>
</feature>
<evidence type="ECO:0000256" key="2">
    <source>
        <dbReference type="ARBA" id="ARBA00005904"/>
    </source>
</evidence>
<evidence type="ECO:0000256" key="1">
    <source>
        <dbReference type="ARBA" id="ARBA00004123"/>
    </source>
</evidence>
<feature type="compositionally biased region" description="Basic and acidic residues" evidence="4">
    <location>
        <begin position="86"/>
        <end position="104"/>
    </location>
</feature>
<dbReference type="GO" id="GO:0005730">
    <property type="term" value="C:nucleolus"/>
    <property type="evidence" value="ECO:0007669"/>
    <property type="project" value="TreeGrafter"/>
</dbReference>
<keyword evidence="3" id="KW-0539">Nucleus</keyword>
<accession>A0A4S8KL72</accession>
<feature type="region of interest" description="Disordered" evidence="4">
    <location>
        <begin position="1"/>
        <end position="54"/>
    </location>
</feature>
<dbReference type="GO" id="GO:0003723">
    <property type="term" value="F:RNA binding"/>
    <property type="evidence" value="ECO:0007669"/>
    <property type="project" value="TreeGrafter"/>
</dbReference>
<dbReference type="PANTHER" id="PTHR14369">
    <property type="entry name" value="SURFEIT LOCUS PROTEIN 6"/>
    <property type="match status" value="1"/>
</dbReference>
<evidence type="ECO:0000259" key="5">
    <source>
        <dbReference type="Pfam" id="PF04935"/>
    </source>
</evidence>
<feature type="region of interest" description="Disordered" evidence="4">
    <location>
        <begin position="71"/>
        <end position="164"/>
    </location>
</feature>
<dbReference type="GO" id="GO:0003677">
    <property type="term" value="F:DNA binding"/>
    <property type="evidence" value="ECO:0007669"/>
    <property type="project" value="TreeGrafter"/>
</dbReference>
<sequence length="164" mass="18383">MQREALLDAQKETLAVQHSPEPTPNSSEIPHLARTSTNAATLAKPHSGKLFHRQQQQALLCRPWRLATRSKVKDDEGRLKKAVKRKEKEKTKSKKSWDERKEHLAASMAAKQKKRADNIAMRSERRNDKRKGIKTKNKARPGFEGKAFGKGKAKASGGKGPKGK</sequence>
<evidence type="ECO:0000313" key="7">
    <source>
        <dbReference type="Proteomes" id="UP000297245"/>
    </source>
</evidence>
<evidence type="ECO:0000313" key="6">
    <source>
        <dbReference type="EMBL" id="THU76304.1"/>
    </source>
</evidence>
<evidence type="ECO:0000256" key="3">
    <source>
        <dbReference type="ARBA" id="ARBA00023242"/>
    </source>
</evidence>
<feature type="domain" description="Ribosomal RNA-processing protein 14/surfeit locus protein 6 C-terminal" evidence="5">
    <location>
        <begin position="70"/>
        <end position="132"/>
    </location>
</feature>
<gene>
    <name evidence="6" type="ORF">K435DRAFT_879400</name>
</gene>
<feature type="compositionally biased region" description="Basic and acidic residues" evidence="4">
    <location>
        <begin position="1"/>
        <end position="11"/>
    </location>
</feature>
<dbReference type="GO" id="GO:0042274">
    <property type="term" value="P:ribosomal small subunit biogenesis"/>
    <property type="evidence" value="ECO:0007669"/>
    <property type="project" value="TreeGrafter"/>
</dbReference>
<dbReference type="Pfam" id="PF04935">
    <property type="entry name" value="SURF6"/>
    <property type="match status" value="1"/>
</dbReference>
<evidence type="ECO:0000256" key="4">
    <source>
        <dbReference type="SAM" id="MobiDB-lite"/>
    </source>
</evidence>
<dbReference type="EMBL" id="ML181002">
    <property type="protein sequence ID" value="THU76304.1"/>
    <property type="molecule type" value="Genomic_DNA"/>
</dbReference>
<dbReference type="InterPro" id="IPR029190">
    <property type="entry name" value="Rrp14/SURF6_C"/>
</dbReference>
<dbReference type="AlphaFoldDB" id="A0A4S8KL72"/>
<dbReference type="InterPro" id="IPR007019">
    <property type="entry name" value="SURF6"/>
</dbReference>